<proteinExistence type="predicted"/>
<feature type="domain" description="Indole-3-glycerol phosphate synthase" evidence="8">
    <location>
        <begin position="5"/>
        <end position="67"/>
    </location>
</feature>
<comment type="caution">
    <text evidence="9">The sequence shown here is derived from an EMBL/GenBank/DDBJ whole genome shotgun (WGS) entry which is preliminary data.</text>
</comment>
<evidence type="ECO:0000256" key="2">
    <source>
        <dbReference type="ARBA" id="ARBA00004696"/>
    </source>
</evidence>
<keyword evidence="6" id="KW-0057">Aromatic amino acid biosynthesis</keyword>
<evidence type="ECO:0000256" key="1">
    <source>
        <dbReference type="ARBA" id="ARBA00001633"/>
    </source>
</evidence>
<sequence>MSDVLSRICADKREQIAKDKQALSLADLEQRLDQISPPRGFYQALQKARADNRYGLICEIKMASPSKADPG</sequence>
<evidence type="ECO:0000313" key="10">
    <source>
        <dbReference type="Proteomes" id="UP000324996"/>
    </source>
</evidence>
<evidence type="ECO:0000256" key="3">
    <source>
        <dbReference type="ARBA" id="ARBA00012362"/>
    </source>
</evidence>
<evidence type="ECO:0000256" key="7">
    <source>
        <dbReference type="ARBA" id="ARBA00023239"/>
    </source>
</evidence>
<dbReference type="Pfam" id="PF00218">
    <property type="entry name" value="IGPS"/>
    <property type="match status" value="1"/>
</dbReference>
<keyword evidence="4" id="KW-0028">Amino-acid biosynthesis</keyword>
<dbReference type="InterPro" id="IPR013785">
    <property type="entry name" value="Aldolase_TIM"/>
</dbReference>
<keyword evidence="7" id="KW-0456">Lyase</keyword>
<dbReference type="UniPathway" id="UPA00035">
    <property type="reaction ID" value="UER00043"/>
</dbReference>
<reference evidence="9 10" key="1">
    <citation type="submission" date="2019-09" db="EMBL/GenBank/DDBJ databases">
        <title>NBRP : Genome information of microbial organism related human and environment.</title>
        <authorList>
            <person name="Hattori M."/>
            <person name="Oshima K."/>
            <person name="Inaba H."/>
            <person name="Suda W."/>
            <person name="Sakamoto M."/>
            <person name="Iino T."/>
            <person name="Kitahara M."/>
            <person name="Oshida Y."/>
            <person name="Iida T."/>
            <person name="Kudo T."/>
            <person name="Itoh T."/>
            <person name="Ohkuma M."/>
        </authorList>
    </citation>
    <scope>NUCLEOTIDE SEQUENCE [LARGE SCALE GENOMIC DNA]</scope>
    <source>
        <strain evidence="9 10">Q-1</strain>
    </source>
</reference>
<keyword evidence="5" id="KW-0822">Tryptophan biosynthesis</keyword>
<evidence type="ECO:0000256" key="4">
    <source>
        <dbReference type="ARBA" id="ARBA00022605"/>
    </source>
</evidence>
<keyword evidence="10" id="KW-1185">Reference proteome</keyword>
<dbReference type="GO" id="GO:0000162">
    <property type="term" value="P:L-tryptophan biosynthetic process"/>
    <property type="evidence" value="ECO:0007669"/>
    <property type="project" value="UniProtKB-UniPathway"/>
</dbReference>
<dbReference type="EMBL" id="BKCN01000002">
    <property type="protein sequence ID" value="GER02952.1"/>
    <property type="molecule type" value="Genomic_DNA"/>
</dbReference>
<gene>
    <name evidence="9" type="ORF">JCM17846_06340</name>
</gene>
<evidence type="ECO:0000256" key="5">
    <source>
        <dbReference type="ARBA" id="ARBA00022822"/>
    </source>
</evidence>
<organism evidence="9 10">
    <name type="scientific">Iodidimonas nitroreducens</name>
    <dbReference type="NCBI Taxonomy" id="1236968"/>
    <lineage>
        <taxon>Bacteria</taxon>
        <taxon>Pseudomonadati</taxon>
        <taxon>Pseudomonadota</taxon>
        <taxon>Alphaproteobacteria</taxon>
        <taxon>Iodidimonadales</taxon>
        <taxon>Iodidimonadaceae</taxon>
        <taxon>Iodidimonas</taxon>
    </lineage>
</organism>
<evidence type="ECO:0000256" key="6">
    <source>
        <dbReference type="ARBA" id="ARBA00023141"/>
    </source>
</evidence>
<dbReference type="AlphaFoldDB" id="A0A5A7N3V0"/>
<dbReference type="SUPFAM" id="SSF51366">
    <property type="entry name" value="Ribulose-phoshate binding barrel"/>
    <property type="match status" value="1"/>
</dbReference>
<dbReference type="EC" id="4.1.1.48" evidence="3"/>
<comment type="catalytic activity">
    <reaction evidence="1">
        <text>1-(2-carboxyphenylamino)-1-deoxy-D-ribulose 5-phosphate + H(+) = (1S,2R)-1-C-(indol-3-yl)glycerol 3-phosphate + CO2 + H2O</text>
        <dbReference type="Rhea" id="RHEA:23476"/>
        <dbReference type="ChEBI" id="CHEBI:15377"/>
        <dbReference type="ChEBI" id="CHEBI:15378"/>
        <dbReference type="ChEBI" id="CHEBI:16526"/>
        <dbReference type="ChEBI" id="CHEBI:58613"/>
        <dbReference type="ChEBI" id="CHEBI:58866"/>
        <dbReference type="EC" id="4.1.1.48"/>
    </reaction>
</comment>
<dbReference type="InterPro" id="IPR013798">
    <property type="entry name" value="Indole-3-glycerol_P_synth_dom"/>
</dbReference>
<protein>
    <recommendedName>
        <fullName evidence="3">indole-3-glycerol-phosphate synthase</fullName>
        <ecNumber evidence="3">4.1.1.48</ecNumber>
    </recommendedName>
</protein>
<accession>A0A5A7N3V0</accession>
<dbReference type="InterPro" id="IPR011060">
    <property type="entry name" value="RibuloseP-bd_barrel"/>
</dbReference>
<dbReference type="GO" id="GO:0004425">
    <property type="term" value="F:indole-3-glycerol-phosphate synthase activity"/>
    <property type="evidence" value="ECO:0007669"/>
    <property type="project" value="UniProtKB-EC"/>
</dbReference>
<comment type="pathway">
    <text evidence="2">Amino-acid biosynthesis; L-tryptophan biosynthesis; L-tryptophan from chorismate: step 4/5.</text>
</comment>
<dbReference type="Proteomes" id="UP000324996">
    <property type="component" value="Unassembled WGS sequence"/>
</dbReference>
<dbReference type="Gene3D" id="3.20.20.70">
    <property type="entry name" value="Aldolase class I"/>
    <property type="match status" value="1"/>
</dbReference>
<evidence type="ECO:0000259" key="8">
    <source>
        <dbReference type="Pfam" id="PF00218"/>
    </source>
</evidence>
<evidence type="ECO:0000313" key="9">
    <source>
        <dbReference type="EMBL" id="GER02952.1"/>
    </source>
</evidence>
<name>A0A5A7N3V0_9PROT</name>